<sequence length="118" mass="12636">MEVLWSLVVGVFVAAGIYLLLERHILRILFGLILLSSAVNLAILTAGRLTIGVPALIESGAQLPPDGAANPLPQALILTAIVIGFGLLVFALLLFYRAYSETGSADVDDMRQSEEEEE</sequence>
<keyword evidence="3" id="KW-1003">Cell membrane</keyword>
<name>A0AAN0Y5R4_VIBNA</name>
<comment type="similarity">
    <text evidence="2">Belongs to the CPA3 antiporters (TC 2.A.63) subunit C family.</text>
</comment>
<dbReference type="NCBIfam" id="NF009301">
    <property type="entry name" value="PRK12658.1"/>
    <property type="match status" value="1"/>
</dbReference>
<dbReference type="Gene3D" id="1.10.287.3510">
    <property type="match status" value="1"/>
</dbReference>
<dbReference type="GO" id="GO:0005886">
    <property type="term" value="C:plasma membrane"/>
    <property type="evidence" value="ECO:0007669"/>
    <property type="project" value="UniProtKB-SubCell"/>
</dbReference>
<dbReference type="GeneID" id="70915435"/>
<evidence type="ECO:0000256" key="2">
    <source>
        <dbReference type="ARBA" id="ARBA00010388"/>
    </source>
</evidence>
<evidence type="ECO:0000256" key="6">
    <source>
        <dbReference type="ARBA" id="ARBA00023136"/>
    </source>
</evidence>
<protein>
    <submittedName>
        <fullName evidence="8">Cation:proton antiporter</fullName>
    </submittedName>
</protein>
<proteinExistence type="inferred from homology"/>
<dbReference type="AlphaFoldDB" id="A0AAN0Y5R4"/>
<evidence type="ECO:0000256" key="7">
    <source>
        <dbReference type="SAM" id="Phobius"/>
    </source>
</evidence>
<reference evidence="8 9" key="1">
    <citation type="submission" date="2016-07" db="EMBL/GenBank/DDBJ databases">
        <title>Developing Vibrio natriegens as a novel, fast-growing host for biotechnology.</title>
        <authorList>
            <person name="Weinstock M.T."/>
            <person name="Hesek E.D."/>
            <person name="Wilson C.M."/>
            <person name="Gibson D.G."/>
        </authorList>
    </citation>
    <scope>NUCLEOTIDE SEQUENCE [LARGE SCALE GENOMIC DNA]</scope>
    <source>
        <strain evidence="8 9">ATCC 14048</strain>
    </source>
</reference>
<dbReference type="InterPro" id="IPR039428">
    <property type="entry name" value="NUOK/Mnh_C1-like"/>
</dbReference>
<comment type="subcellular location">
    <subcellularLocation>
        <location evidence="1">Cell membrane</location>
        <topology evidence="1">Multi-pass membrane protein</topology>
    </subcellularLocation>
</comment>
<keyword evidence="4 7" id="KW-0812">Transmembrane</keyword>
<dbReference type="RefSeq" id="WP_020336035.1">
    <property type="nucleotide sequence ID" value="NZ_ATFJ01000039.1"/>
</dbReference>
<dbReference type="Proteomes" id="UP000092741">
    <property type="component" value="Chromosome 2"/>
</dbReference>
<dbReference type="PANTHER" id="PTHR34583:SF2">
    <property type="entry name" value="ANTIPORTER SUBUNIT MNHC2-RELATED"/>
    <property type="match status" value="1"/>
</dbReference>
<keyword evidence="9" id="KW-1185">Reference proteome</keyword>
<dbReference type="InterPro" id="IPR050601">
    <property type="entry name" value="CPA3_antiporter_subunitC"/>
</dbReference>
<evidence type="ECO:0000256" key="4">
    <source>
        <dbReference type="ARBA" id="ARBA00022692"/>
    </source>
</evidence>
<evidence type="ECO:0000256" key="3">
    <source>
        <dbReference type="ARBA" id="ARBA00022475"/>
    </source>
</evidence>
<dbReference type="EMBL" id="CP016346">
    <property type="protein sequence ID" value="ANQ14461.1"/>
    <property type="molecule type" value="Genomic_DNA"/>
</dbReference>
<evidence type="ECO:0000256" key="5">
    <source>
        <dbReference type="ARBA" id="ARBA00022989"/>
    </source>
</evidence>
<feature type="transmembrane region" description="Helical" evidence="7">
    <location>
        <begin position="75"/>
        <end position="96"/>
    </location>
</feature>
<evidence type="ECO:0000313" key="9">
    <source>
        <dbReference type="Proteomes" id="UP000092741"/>
    </source>
</evidence>
<dbReference type="KEGG" id="vna:PN96_21570"/>
<evidence type="ECO:0000256" key="1">
    <source>
        <dbReference type="ARBA" id="ARBA00004651"/>
    </source>
</evidence>
<keyword evidence="6 7" id="KW-0472">Membrane</keyword>
<keyword evidence="5 7" id="KW-1133">Transmembrane helix</keyword>
<evidence type="ECO:0000313" key="8">
    <source>
        <dbReference type="EMBL" id="ANQ14461.1"/>
    </source>
</evidence>
<feature type="transmembrane region" description="Helical" evidence="7">
    <location>
        <begin position="28"/>
        <end position="55"/>
    </location>
</feature>
<dbReference type="PANTHER" id="PTHR34583">
    <property type="entry name" value="ANTIPORTER SUBUNIT MNHC2-RELATED"/>
    <property type="match status" value="1"/>
</dbReference>
<dbReference type="Pfam" id="PF00420">
    <property type="entry name" value="Oxidored_q2"/>
    <property type="match status" value="1"/>
</dbReference>
<gene>
    <name evidence="8" type="ORF">BA890_17065</name>
</gene>
<accession>A0AAN0Y5R4</accession>
<feature type="transmembrane region" description="Helical" evidence="7">
    <location>
        <begin position="6"/>
        <end position="21"/>
    </location>
</feature>
<organism evidence="8 9">
    <name type="scientific">Vibrio natriegens NBRC 15636 = ATCC 14048 = DSM 759</name>
    <dbReference type="NCBI Taxonomy" id="1219067"/>
    <lineage>
        <taxon>Bacteria</taxon>
        <taxon>Pseudomonadati</taxon>
        <taxon>Pseudomonadota</taxon>
        <taxon>Gammaproteobacteria</taxon>
        <taxon>Vibrionales</taxon>
        <taxon>Vibrionaceae</taxon>
        <taxon>Vibrio</taxon>
    </lineage>
</organism>